<organism evidence="2 3">
    <name type="scientific">Galbibacter orientalis DSM 19592</name>
    <dbReference type="NCBI Taxonomy" id="926559"/>
    <lineage>
        <taxon>Bacteria</taxon>
        <taxon>Pseudomonadati</taxon>
        <taxon>Bacteroidota</taxon>
        <taxon>Flavobacteriia</taxon>
        <taxon>Flavobacteriales</taxon>
        <taxon>Flavobacteriaceae</taxon>
        <taxon>Galbibacter</taxon>
    </lineage>
</organism>
<evidence type="ECO:0000256" key="1">
    <source>
        <dbReference type="SAM" id="SignalP"/>
    </source>
</evidence>
<evidence type="ECO:0000313" key="3">
    <source>
        <dbReference type="Proteomes" id="UP000004690"/>
    </source>
</evidence>
<feature type="signal peptide" evidence="1">
    <location>
        <begin position="1"/>
        <end position="18"/>
    </location>
</feature>
<dbReference type="eggNOG" id="COG5644">
    <property type="taxonomic scope" value="Bacteria"/>
</dbReference>
<keyword evidence="3" id="KW-1185">Reference proteome</keyword>
<reference evidence="2 3" key="1">
    <citation type="submission" date="2012-02" db="EMBL/GenBank/DDBJ databases">
        <title>Improved High-Quality Draft genome of Joostella marina DSM 19592.</title>
        <authorList>
            <consortium name="US DOE Joint Genome Institute (JGI-PGF)"/>
            <person name="Lucas S."/>
            <person name="Copeland A."/>
            <person name="Lapidus A."/>
            <person name="Bruce D."/>
            <person name="Goodwin L."/>
            <person name="Pitluck S."/>
            <person name="Peters L."/>
            <person name="Chertkov O."/>
            <person name="Ovchinnikova G."/>
            <person name="Kyrpides N."/>
            <person name="Mavromatis K."/>
            <person name="Detter J.C."/>
            <person name="Han C."/>
            <person name="Land M."/>
            <person name="Hauser L."/>
            <person name="Markowitz V."/>
            <person name="Cheng J.-F."/>
            <person name="Hugenholtz P."/>
            <person name="Woyke T."/>
            <person name="Wu D."/>
            <person name="Tindall B."/>
            <person name="Brambilla E."/>
            <person name="Klenk H.-P."/>
            <person name="Eisen J.A."/>
        </authorList>
    </citation>
    <scope>NUCLEOTIDE SEQUENCE [LARGE SCALE GENOMIC DNA]</scope>
    <source>
        <strain evidence="2 3">DSM 19592</strain>
    </source>
</reference>
<keyword evidence="1" id="KW-0732">Signal</keyword>
<dbReference type="STRING" id="926559.JoomaDRAFT_2805"/>
<accession>I3C823</accession>
<feature type="chain" id="PRO_5003668618" description="Trimeric autotransporter adhesin YadA-like stalk domain-containing protein" evidence="1">
    <location>
        <begin position="19"/>
        <end position="592"/>
    </location>
</feature>
<evidence type="ECO:0000313" key="2">
    <source>
        <dbReference type="EMBL" id="EIJ39766.1"/>
    </source>
</evidence>
<evidence type="ECO:0008006" key="4">
    <source>
        <dbReference type="Google" id="ProtNLM"/>
    </source>
</evidence>
<dbReference type="Proteomes" id="UP000004690">
    <property type="component" value="Unassembled WGS sequence"/>
</dbReference>
<dbReference type="OrthoDB" id="9808953at2"/>
<protein>
    <recommendedName>
        <fullName evidence="4">Trimeric autotransporter adhesin YadA-like stalk domain-containing protein</fullName>
    </recommendedName>
</protein>
<dbReference type="HOGENOM" id="CLU_460638_0_0_10"/>
<gene>
    <name evidence="2" type="ORF">JoomaDRAFT_2805</name>
</gene>
<sequence>MKNGIIIIVLLISGFAFSQTTINLENQCNCEVIKGTDVTAPGVTFYPADLGDIYINTDTGILYFWDGDSWELTSGNIVTNKEFEVDTENKQLVITDSDGGQVHVSFDEIADAIDKDEQDLANVLGEGADANGIVITNLGIPTANQDAATKSYVDGAITASNQTIVSGDDDNDVEVGSDGGAFYDDAVLQSGVAANTTNITTNTEDILTNKAAITTNATDITNLGTRVTTNETNITSNTTSIGTNADAIALKEDASNKSADVTLADDTNTKFPTELAVKTYVDGAITASNQTIVSGDDDNDVEVGSDGGAFYDDAVLQSGVAANTTNITTNTEDILTNKAAITTNATDITNLGTRVTTNETNITSNTTSIGTNADAIAAVQSDVDANEIAATDAIAAVQSDVDTNKAAADAGILANTNALAAHESADEDLSATNEIQDLELTGDKLKITNNSAASEIDLSGYISSDDQDLGTASLDGTTNTLSIGIENGKGTSVDLSLLEESSEIAAVQSDVDANEIAATDAIAAVQSDVDANEAAATNAIAAVQSDVDTNKAAADAGILANTNALAAHESADEDLSATNEIQDLELTGDKLK</sequence>
<dbReference type="EMBL" id="JH651379">
    <property type="protein sequence ID" value="EIJ39766.1"/>
    <property type="molecule type" value="Genomic_DNA"/>
</dbReference>
<dbReference type="Gene3D" id="1.20.5.340">
    <property type="match status" value="2"/>
</dbReference>
<dbReference type="AlphaFoldDB" id="I3C823"/>
<name>I3C823_9FLAO</name>
<proteinExistence type="predicted"/>
<dbReference type="RefSeq" id="WP_008613502.1">
    <property type="nucleotide sequence ID" value="NZ_JH651379.1"/>
</dbReference>